<dbReference type="EMBL" id="FONX01000011">
    <property type="protein sequence ID" value="SFF07347.1"/>
    <property type="molecule type" value="Genomic_DNA"/>
</dbReference>
<sequence length="425" mass="45509">MYIQLDVGWLRHPFPTSSFKLTSPEQIQQLRSLGVPQIRYVPAKSDLAAAQAALQNDAPPQAGEPAPAPSAQPAGAAAAPLTGISALRARRLAALALVNAQRVAVDRCDQRFSEVTRGYQQLTAKLPSDPREARTLADSLVGSSVAEVLDNGDSAIQLLSQGVGAQPAMHAVNVMVLSLLLGRALGVARDGLLDIGKAALLHDVGKHVLPLHLAEPASPLSPPDCQRYQSHVAESVNAVRSMGLPGPVQVAIAQHHEMADGSGFPLGLHAEDLSRAGQIVALVNHYDRACNPLHGATALTPHEALSVIYAQHKMRFDAIVLGAFIRMMGVYPPGSVVQLVNDRYALVMSVNSSRPLRPRVLVHDPRVPKDEALVLDLETVPELGIRRSLRPSQLPRDALDYLAPRQRICYFFERAAEPSSGEAAP</sequence>
<keyword evidence="4" id="KW-1185">Reference proteome</keyword>
<name>A0A1I2FRF5_9BURK</name>
<dbReference type="PANTHER" id="PTHR43155:SF2">
    <property type="entry name" value="CYCLIC DI-GMP PHOSPHODIESTERASE PA4108"/>
    <property type="match status" value="1"/>
</dbReference>
<dbReference type="Pfam" id="PF11871">
    <property type="entry name" value="DUF3391"/>
    <property type="match status" value="1"/>
</dbReference>
<dbReference type="InterPro" id="IPR037522">
    <property type="entry name" value="HD_GYP_dom"/>
</dbReference>
<accession>A0A1I2FRF5</accession>
<feature type="region of interest" description="Disordered" evidence="1">
    <location>
        <begin position="52"/>
        <end position="75"/>
    </location>
</feature>
<feature type="domain" description="HD-GYP" evidence="2">
    <location>
        <begin position="145"/>
        <end position="340"/>
    </location>
</feature>
<dbReference type="GO" id="GO:0008081">
    <property type="term" value="F:phosphoric diester hydrolase activity"/>
    <property type="evidence" value="ECO:0007669"/>
    <property type="project" value="UniProtKB-ARBA"/>
</dbReference>
<gene>
    <name evidence="3" type="ORF">SAMN04489711_111155</name>
</gene>
<evidence type="ECO:0000313" key="3">
    <source>
        <dbReference type="EMBL" id="SFF07347.1"/>
    </source>
</evidence>
<dbReference type="NCBIfam" id="TIGR00277">
    <property type="entry name" value="HDIG"/>
    <property type="match status" value="1"/>
</dbReference>
<proteinExistence type="predicted"/>
<dbReference type="SUPFAM" id="SSF109604">
    <property type="entry name" value="HD-domain/PDEase-like"/>
    <property type="match status" value="1"/>
</dbReference>
<dbReference type="STRING" id="1177982.SAMN04489711_111155"/>
<dbReference type="PANTHER" id="PTHR43155">
    <property type="entry name" value="CYCLIC DI-GMP PHOSPHODIESTERASE PA4108-RELATED"/>
    <property type="match status" value="1"/>
</dbReference>
<dbReference type="PROSITE" id="PS51832">
    <property type="entry name" value="HD_GYP"/>
    <property type="match status" value="1"/>
</dbReference>
<dbReference type="AlphaFoldDB" id="A0A1I2FRF5"/>
<dbReference type="Proteomes" id="UP000199119">
    <property type="component" value="Unassembled WGS sequence"/>
</dbReference>
<reference evidence="4" key="1">
    <citation type="submission" date="2016-10" db="EMBL/GenBank/DDBJ databases">
        <authorList>
            <person name="Varghese N."/>
            <person name="Submissions S."/>
        </authorList>
    </citation>
    <scope>NUCLEOTIDE SEQUENCE [LARGE SCALE GENOMIC DNA]</scope>
    <source>
        <strain evidence="4">DSM 27981</strain>
    </source>
</reference>
<dbReference type="InterPro" id="IPR003607">
    <property type="entry name" value="HD/PDEase_dom"/>
</dbReference>
<organism evidence="3 4">
    <name type="scientific">Paracidovorax wautersii</name>
    <dbReference type="NCBI Taxonomy" id="1177982"/>
    <lineage>
        <taxon>Bacteria</taxon>
        <taxon>Pseudomonadati</taxon>
        <taxon>Pseudomonadota</taxon>
        <taxon>Betaproteobacteria</taxon>
        <taxon>Burkholderiales</taxon>
        <taxon>Comamonadaceae</taxon>
        <taxon>Paracidovorax</taxon>
    </lineage>
</organism>
<evidence type="ECO:0000259" key="2">
    <source>
        <dbReference type="PROSITE" id="PS51832"/>
    </source>
</evidence>
<dbReference type="InterPro" id="IPR021812">
    <property type="entry name" value="DUF3391"/>
</dbReference>
<dbReference type="Gene3D" id="1.10.3210.10">
    <property type="entry name" value="Hypothetical protein af1432"/>
    <property type="match status" value="1"/>
</dbReference>
<evidence type="ECO:0000256" key="1">
    <source>
        <dbReference type="SAM" id="MobiDB-lite"/>
    </source>
</evidence>
<dbReference type="InterPro" id="IPR006675">
    <property type="entry name" value="HDIG_dom"/>
</dbReference>
<dbReference type="CDD" id="cd00077">
    <property type="entry name" value="HDc"/>
    <property type="match status" value="1"/>
</dbReference>
<protein>
    <submittedName>
        <fullName evidence="3">HDIG domain-containing protein</fullName>
    </submittedName>
</protein>
<evidence type="ECO:0000313" key="4">
    <source>
        <dbReference type="Proteomes" id="UP000199119"/>
    </source>
</evidence>
<dbReference type="OrthoDB" id="9774747at2"/>
<dbReference type="Pfam" id="PF13487">
    <property type="entry name" value="HD_5"/>
    <property type="match status" value="1"/>
</dbReference>